<proteinExistence type="inferred from homology"/>
<evidence type="ECO:0000313" key="8">
    <source>
        <dbReference type="Proteomes" id="UP001530315"/>
    </source>
</evidence>
<dbReference type="GO" id="GO:0005730">
    <property type="term" value="C:nucleolus"/>
    <property type="evidence" value="ECO:0007669"/>
    <property type="project" value="UniProtKB-SubCell"/>
</dbReference>
<dbReference type="InterPro" id="IPR051742">
    <property type="entry name" value="Ribosome_Assembly_uL10"/>
</dbReference>
<dbReference type="Gene3D" id="3.90.105.20">
    <property type="match status" value="1"/>
</dbReference>
<evidence type="ECO:0000256" key="5">
    <source>
        <dbReference type="RuleBase" id="RU364039"/>
    </source>
</evidence>
<keyword evidence="8" id="KW-1185">Reference proteome</keyword>
<dbReference type="CDD" id="cd05796">
    <property type="entry name" value="Ribosomal_P0_like"/>
    <property type="match status" value="1"/>
</dbReference>
<dbReference type="Proteomes" id="UP001530315">
    <property type="component" value="Unassembled WGS sequence"/>
</dbReference>
<evidence type="ECO:0000259" key="6">
    <source>
        <dbReference type="Pfam" id="PF17777"/>
    </source>
</evidence>
<dbReference type="GO" id="GO:0005737">
    <property type="term" value="C:cytoplasm"/>
    <property type="evidence" value="ECO:0007669"/>
    <property type="project" value="UniProtKB-SubCell"/>
</dbReference>
<comment type="subunit">
    <text evidence="5">Associates with the pre-60S ribosomal particle.</text>
</comment>
<dbReference type="Pfam" id="PF00466">
    <property type="entry name" value="Ribosomal_L10"/>
    <property type="match status" value="2"/>
</dbReference>
<evidence type="ECO:0000256" key="1">
    <source>
        <dbReference type="ARBA" id="ARBA00004046"/>
    </source>
</evidence>
<evidence type="ECO:0000313" key="7">
    <source>
        <dbReference type="EMBL" id="KAL3783638.1"/>
    </source>
</evidence>
<dbReference type="Gene3D" id="3.30.70.1730">
    <property type="match status" value="1"/>
</dbReference>
<dbReference type="AlphaFoldDB" id="A0ABD3P6W1"/>
<dbReference type="EMBL" id="JALLAZ020000963">
    <property type="protein sequence ID" value="KAL3783638.1"/>
    <property type="molecule type" value="Genomic_DNA"/>
</dbReference>
<keyword evidence="3 5" id="KW-0963">Cytoplasm</keyword>
<keyword evidence="4 5" id="KW-0539">Nucleus</keyword>
<dbReference type="Pfam" id="PF17777">
    <property type="entry name" value="RL10P_insert"/>
    <property type="match status" value="1"/>
</dbReference>
<keyword evidence="5" id="KW-0690">Ribosome biogenesis</keyword>
<feature type="domain" description="Large ribosomal subunit protein uL10-like insertion" evidence="6">
    <location>
        <begin position="167"/>
        <end position="240"/>
    </location>
</feature>
<dbReference type="SUPFAM" id="SSF160369">
    <property type="entry name" value="Ribosomal protein L10-like"/>
    <property type="match status" value="1"/>
</dbReference>
<dbReference type="InterPro" id="IPR043164">
    <property type="entry name" value="Ribosomal_uL10-like_insert_sf"/>
</dbReference>
<comment type="function">
    <text evidence="1 5">Component of the ribosome assembly machinery. Nuclear paralog of the ribosomal protein P0, it binds pre-60S subunits at an early stage of assembly in the nucleolus, and is replaced by P0 in cytoplasmic pre-60S subunits and mature 80S ribosomes.</text>
</comment>
<dbReference type="InterPro" id="IPR040637">
    <property type="entry name" value="Ribosomal_uL10-like_insert"/>
</dbReference>
<reference evidence="7 8" key="1">
    <citation type="submission" date="2024-10" db="EMBL/GenBank/DDBJ databases">
        <title>Updated reference genomes for cyclostephanoid diatoms.</title>
        <authorList>
            <person name="Roberts W.R."/>
            <person name="Alverson A.J."/>
        </authorList>
    </citation>
    <scope>NUCLEOTIDE SEQUENCE [LARGE SCALE GENOMIC DNA]</scope>
    <source>
        <strain evidence="7 8">AJA276-08</strain>
    </source>
</reference>
<dbReference type="PANTHER" id="PTHR45841">
    <property type="entry name" value="MRNA TURNOVER PROTEIN 4 MRTO4"/>
    <property type="match status" value="1"/>
</dbReference>
<evidence type="ECO:0000256" key="2">
    <source>
        <dbReference type="ARBA" id="ARBA00008889"/>
    </source>
</evidence>
<evidence type="ECO:0000256" key="4">
    <source>
        <dbReference type="ARBA" id="ARBA00023242"/>
    </source>
</evidence>
<dbReference type="PANTHER" id="PTHR45841:SF1">
    <property type="entry name" value="MRNA TURNOVER PROTEIN 4 HOMOLOG"/>
    <property type="match status" value="1"/>
</dbReference>
<sequence>MYPCATCFVIHHRRHFPSLAFPDFIRPSAKHKVALTKTAKKTRDHKTNYVDAVRLAIDANDRVYLFSYENMRSNHFKDVRLHFRGGGGQTAMSDDDDGGGDVGGGRLFLGKNKLLQIALGRTPEDEYSDNLHRLSGRLSGSVGILCTSMDAALVEGYFAKLRVEDYARANTISPETVRLSRAAVETHPVSMVEQFRKLGLPVEVKNGRVAFVGGREEYEVCREGQELSVEQCKILVHMGVKLAAFRIDLVCRWEKEDGAVEEF</sequence>
<name>A0ABD3P6W1_9STRA</name>
<dbReference type="InterPro" id="IPR001790">
    <property type="entry name" value="Ribosomal_uL10"/>
</dbReference>
<comment type="caution">
    <text evidence="7">The sequence shown here is derived from an EMBL/GenBank/DDBJ whole genome shotgun (WGS) entry which is preliminary data.</text>
</comment>
<protein>
    <recommendedName>
        <fullName evidence="5">Ribosome assembly factor mrt4</fullName>
    </recommendedName>
</protein>
<comment type="subcellular location">
    <subcellularLocation>
        <location evidence="5">Cytoplasm</location>
    </subcellularLocation>
    <subcellularLocation>
        <location evidence="5">Nucleus</location>
        <location evidence="5">Nucleolus</location>
    </subcellularLocation>
</comment>
<accession>A0ABD3P6W1</accession>
<dbReference type="InterPro" id="IPR043141">
    <property type="entry name" value="Ribosomal_uL10-like_sf"/>
</dbReference>
<dbReference type="InterPro" id="IPR033867">
    <property type="entry name" value="Mrt4"/>
</dbReference>
<evidence type="ECO:0000256" key="3">
    <source>
        <dbReference type="ARBA" id="ARBA00022490"/>
    </source>
</evidence>
<gene>
    <name evidence="7" type="ORF">ACHAW5_007422</name>
</gene>
<organism evidence="7 8">
    <name type="scientific">Stephanodiscus triporus</name>
    <dbReference type="NCBI Taxonomy" id="2934178"/>
    <lineage>
        <taxon>Eukaryota</taxon>
        <taxon>Sar</taxon>
        <taxon>Stramenopiles</taxon>
        <taxon>Ochrophyta</taxon>
        <taxon>Bacillariophyta</taxon>
        <taxon>Coscinodiscophyceae</taxon>
        <taxon>Thalassiosirophycidae</taxon>
        <taxon>Stephanodiscales</taxon>
        <taxon>Stephanodiscaceae</taxon>
        <taxon>Stephanodiscus</taxon>
    </lineage>
</organism>
<comment type="similarity">
    <text evidence="2 5">Belongs to the universal ribosomal protein uL10 family.</text>
</comment>
<dbReference type="GO" id="GO:0042254">
    <property type="term" value="P:ribosome biogenesis"/>
    <property type="evidence" value="ECO:0007669"/>
    <property type="project" value="UniProtKB-KW"/>
</dbReference>